<evidence type="ECO:0000313" key="3">
    <source>
        <dbReference type="Proteomes" id="UP000654304"/>
    </source>
</evidence>
<dbReference type="PANTHER" id="PTHR34610">
    <property type="entry name" value="SSL7007 PROTEIN"/>
    <property type="match status" value="1"/>
</dbReference>
<evidence type="ECO:0000313" key="2">
    <source>
        <dbReference type="EMBL" id="MBC3933540.1"/>
    </source>
</evidence>
<dbReference type="NCBIfam" id="TIGR00305">
    <property type="entry name" value="putative toxin-antitoxin system toxin component, PIN family"/>
    <property type="match status" value="1"/>
</dbReference>
<dbReference type="PANTHER" id="PTHR34610:SF3">
    <property type="entry name" value="SSL7007 PROTEIN"/>
    <property type="match status" value="1"/>
</dbReference>
<dbReference type="InterPro" id="IPR029060">
    <property type="entry name" value="PIN-like_dom_sf"/>
</dbReference>
<protein>
    <submittedName>
        <fullName evidence="2">Toxin-antitoxin system toxin component, PIN family</fullName>
    </submittedName>
</protein>
<accession>A0ABR7A9H3</accession>
<keyword evidence="3" id="KW-1185">Reference proteome</keyword>
<gene>
    <name evidence="2" type="ORF">H8K43_17810</name>
</gene>
<organism evidence="2 3">
    <name type="scientific">Undibacterium curvum</name>
    <dbReference type="NCBI Taxonomy" id="2762294"/>
    <lineage>
        <taxon>Bacteria</taxon>
        <taxon>Pseudomonadati</taxon>
        <taxon>Pseudomonadota</taxon>
        <taxon>Betaproteobacteria</taxon>
        <taxon>Burkholderiales</taxon>
        <taxon>Oxalobacteraceae</taxon>
        <taxon>Undibacterium</taxon>
    </lineage>
</organism>
<reference evidence="2 3" key="1">
    <citation type="submission" date="2020-08" db="EMBL/GenBank/DDBJ databases">
        <title>Novel species isolated from subtropical streams in China.</title>
        <authorList>
            <person name="Lu H."/>
        </authorList>
    </citation>
    <scope>NUCLEOTIDE SEQUENCE [LARGE SCALE GENOMIC DNA]</scope>
    <source>
        <strain evidence="2 3">CY22W</strain>
    </source>
</reference>
<name>A0ABR7A9H3_9BURK</name>
<proteinExistence type="predicted"/>
<evidence type="ECO:0000259" key="1">
    <source>
        <dbReference type="Pfam" id="PF13470"/>
    </source>
</evidence>
<dbReference type="InterPro" id="IPR002850">
    <property type="entry name" value="PIN_toxin-like"/>
</dbReference>
<feature type="domain" description="PIN" evidence="1">
    <location>
        <begin position="5"/>
        <end position="117"/>
    </location>
</feature>
<sequence>MIPKRIVIDTNVCLDLFVFRDPRWQDLLDDLASRRVQAIAKQECKDEWLAVLRYPHLPITDDTRASVHAAFDQHIHIIEADNAPLITLPVCKDKDDQKFLESARDGAAGILITKDKALLKLAKRIRKMGLFSIETPEQYLQSRLENLN</sequence>
<dbReference type="Pfam" id="PF13470">
    <property type="entry name" value="PIN_3"/>
    <property type="match status" value="1"/>
</dbReference>
<dbReference type="SUPFAM" id="SSF88723">
    <property type="entry name" value="PIN domain-like"/>
    <property type="match status" value="1"/>
</dbReference>
<dbReference type="InterPro" id="IPR002716">
    <property type="entry name" value="PIN_dom"/>
</dbReference>
<dbReference type="EMBL" id="JACOGD010000012">
    <property type="protein sequence ID" value="MBC3933540.1"/>
    <property type="molecule type" value="Genomic_DNA"/>
</dbReference>
<dbReference type="Proteomes" id="UP000654304">
    <property type="component" value="Unassembled WGS sequence"/>
</dbReference>
<comment type="caution">
    <text evidence="2">The sequence shown here is derived from an EMBL/GenBank/DDBJ whole genome shotgun (WGS) entry which is preliminary data.</text>
</comment>